<dbReference type="InterPro" id="IPR002549">
    <property type="entry name" value="AI-2E-like"/>
</dbReference>
<proteinExistence type="inferred from homology"/>
<evidence type="ECO:0000313" key="10">
    <source>
        <dbReference type="Proteomes" id="UP000267585"/>
    </source>
</evidence>
<dbReference type="PANTHER" id="PTHR21716">
    <property type="entry name" value="TRANSMEMBRANE PROTEIN"/>
    <property type="match status" value="1"/>
</dbReference>
<keyword evidence="10" id="KW-1185">Reference proteome</keyword>
<evidence type="ECO:0000256" key="6">
    <source>
        <dbReference type="ARBA" id="ARBA00022989"/>
    </source>
</evidence>
<gene>
    <name evidence="9" type="ORF">EHW67_14785</name>
</gene>
<dbReference type="RefSeq" id="WP_126163152.1">
    <property type="nucleotide sequence ID" value="NZ_RQPJ01000014.1"/>
</dbReference>
<protein>
    <submittedName>
        <fullName evidence="9">AI-2E family transporter</fullName>
    </submittedName>
</protein>
<dbReference type="GO" id="GO:0005886">
    <property type="term" value="C:plasma membrane"/>
    <property type="evidence" value="ECO:0007669"/>
    <property type="project" value="UniProtKB-SubCell"/>
</dbReference>
<keyword evidence="7 8" id="KW-0472">Membrane</keyword>
<dbReference type="Proteomes" id="UP000267585">
    <property type="component" value="Unassembled WGS sequence"/>
</dbReference>
<dbReference type="AlphaFoldDB" id="A0A430K1K0"/>
<name>A0A430K1K0_9FLAO</name>
<evidence type="ECO:0000256" key="3">
    <source>
        <dbReference type="ARBA" id="ARBA00022448"/>
    </source>
</evidence>
<dbReference type="Pfam" id="PF01594">
    <property type="entry name" value="AI-2E_transport"/>
    <property type="match status" value="1"/>
</dbReference>
<keyword evidence="6 8" id="KW-1133">Transmembrane helix</keyword>
<evidence type="ECO:0000256" key="5">
    <source>
        <dbReference type="ARBA" id="ARBA00022692"/>
    </source>
</evidence>
<feature type="transmembrane region" description="Helical" evidence="8">
    <location>
        <begin position="201"/>
        <end position="229"/>
    </location>
</feature>
<evidence type="ECO:0000256" key="7">
    <source>
        <dbReference type="ARBA" id="ARBA00023136"/>
    </source>
</evidence>
<feature type="transmembrane region" description="Helical" evidence="8">
    <location>
        <begin position="142"/>
        <end position="162"/>
    </location>
</feature>
<feature type="transmembrane region" description="Helical" evidence="8">
    <location>
        <begin position="300"/>
        <end position="326"/>
    </location>
</feature>
<evidence type="ECO:0000256" key="2">
    <source>
        <dbReference type="ARBA" id="ARBA00009773"/>
    </source>
</evidence>
<evidence type="ECO:0000256" key="8">
    <source>
        <dbReference type="SAM" id="Phobius"/>
    </source>
</evidence>
<comment type="caution">
    <text evidence="9">The sequence shown here is derived from an EMBL/GenBank/DDBJ whole genome shotgun (WGS) entry which is preliminary data.</text>
</comment>
<comment type="subcellular location">
    <subcellularLocation>
        <location evidence="1">Cell membrane</location>
        <topology evidence="1">Multi-pass membrane protein</topology>
    </subcellularLocation>
</comment>
<feature type="transmembrane region" description="Helical" evidence="8">
    <location>
        <begin position="29"/>
        <end position="47"/>
    </location>
</feature>
<dbReference type="EMBL" id="RQPJ01000014">
    <property type="protein sequence ID" value="RTE52928.1"/>
    <property type="molecule type" value="Genomic_DNA"/>
</dbReference>
<feature type="transmembrane region" description="Helical" evidence="8">
    <location>
        <begin position="235"/>
        <end position="254"/>
    </location>
</feature>
<evidence type="ECO:0000256" key="1">
    <source>
        <dbReference type="ARBA" id="ARBA00004651"/>
    </source>
</evidence>
<evidence type="ECO:0000256" key="4">
    <source>
        <dbReference type="ARBA" id="ARBA00022475"/>
    </source>
</evidence>
<keyword evidence="5 8" id="KW-0812">Transmembrane</keyword>
<evidence type="ECO:0000313" key="9">
    <source>
        <dbReference type="EMBL" id="RTE52928.1"/>
    </source>
</evidence>
<dbReference type="PANTHER" id="PTHR21716:SF53">
    <property type="entry name" value="PERMEASE PERM-RELATED"/>
    <property type="match status" value="1"/>
</dbReference>
<reference evidence="9 10" key="1">
    <citation type="submission" date="2018-11" db="EMBL/GenBank/DDBJ databases">
        <title>Arenibacter aquaticus sp.nov., a marine bacterium isolated from surface seawater in the South China Sea.</title>
        <authorList>
            <person name="Guo J."/>
            <person name="Sun J."/>
        </authorList>
    </citation>
    <scope>NUCLEOTIDE SEQUENCE [LARGE SCALE GENOMIC DNA]</scope>
    <source>
        <strain evidence="9 10">GUO666</strain>
    </source>
</reference>
<organism evidence="9 10">
    <name type="scientific">Arenibacter aquaticus</name>
    <dbReference type="NCBI Taxonomy" id="2489054"/>
    <lineage>
        <taxon>Bacteria</taxon>
        <taxon>Pseudomonadati</taxon>
        <taxon>Bacteroidota</taxon>
        <taxon>Flavobacteriia</taxon>
        <taxon>Flavobacteriales</taxon>
        <taxon>Flavobacteriaceae</taxon>
        <taxon>Arenibacter</taxon>
    </lineage>
</organism>
<sequence>MNDLRTTNKLLLIIVIPLVFYLLKLLSFIFIPLIFSMFIALLFLPIMRWLNKKKVSKPLSIIIVILIFMGSLKIGGELIQLTSKEILSTDNAFFEKAESKLKDLLAMMEEYLGVPYSEEDNIINNFIPKESMMKNFGTTLDFLGNTLTMMLMTVFFVILWLAESINVQKLMNNTILKQKHTSVKTFMKVEKDLIKFIKVKFLVSLFTGIGTGLSCVVFGVSFPIFWGLFAFSINFVQMVGSIITVVLLSLFAFVELDPTSMLLFFVLSITGVQVLFGSILEPIFMGKSFSINIITVLVMLMLWGYIWGVPGLIMAIPITVFIKIILEQFPQTKVIASLLSGNSALKKPYS</sequence>
<keyword evidence="3" id="KW-0813">Transport</keyword>
<comment type="similarity">
    <text evidence="2">Belongs to the autoinducer-2 exporter (AI-2E) (TC 2.A.86) family.</text>
</comment>
<dbReference type="OrthoDB" id="9793390at2"/>
<feature type="transmembrane region" description="Helical" evidence="8">
    <location>
        <begin position="59"/>
        <end position="79"/>
    </location>
</feature>
<feature type="transmembrane region" description="Helical" evidence="8">
    <location>
        <begin position="261"/>
        <end position="280"/>
    </location>
</feature>
<accession>A0A430K1K0</accession>
<keyword evidence="4" id="KW-1003">Cell membrane</keyword>